<protein>
    <submittedName>
        <fullName evidence="1">Uncharacterized protein</fullName>
    </submittedName>
</protein>
<proteinExistence type="predicted"/>
<dbReference type="AlphaFoldDB" id="A0A0A9F458"/>
<dbReference type="EMBL" id="GBRH01191902">
    <property type="protein sequence ID" value="JAE05994.1"/>
    <property type="molecule type" value="Transcribed_RNA"/>
</dbReference>
<sequence>MASSGTPQPRVRAAAPCGVVQRVRAAISRDALVAASLAARSCGASDCFIPVRAQAALSEVLQIYNRLPSPLRACVCCY</sequence>
<reference evidence="1" key="1">
    <citation type="submission" date="2014-09" db="EMBL/GenBank/DDBJ databases">
        <authorList>
            <person name="Magalhaes I.L.F."/>
            <person name="Oliveira U."/>
            <person name="Santos F.R."/>
            <person name="Vidigal T.H.D.A."/>
            <person name="Brescovit A.D."/>
            <person name="Santos A.J."/>
        </authorList>
    </citation>
    <scope>NUCLEOTIDE SEQUENCE</scope>
    <source>
        <tissue evidence="1">Shoot tissue taken approximately 20 cm above the soil surface</tissue>
    </source>
</reference>
<accession>A0A0A9F458</accession>
<reference evidence="1" key="2">
    <citation type="journal article" date="2015" name="Data Brief">
        <title>Shoot transcriptome of the giant reed, Arundo donax.</title>
        <authorList>
            <person name="Barrero R.A."/>
            <person name="Guerrero F.D."/>
            <person name="Moolhuijzen P."/>
            <person name="Goolsby J.A."/>
            <person name="Tidwell J."/>
            <person name="Bellgard S.E."/>
            <person name="Bellgard M.I."/>
        </authorList>
    </citation>
    <scope>NUCLEOTIDE SEQUENCE</scope>
    <source>
        <tissue evidence="1">Shoot tissue taken approximately 20 cm above the soil surface</tissue>
    </source>
</reference>
<evidence type="ECO:0000313" key="1">
    <source>
        <dbReference type="EMBL" id="JAE05994.1"/>
    </source>
</evidence>
<organism evidence="1">
    <name type="scientific">Arundo donax</name>
    <name type="common">Giant reed</name>
    <name type="synonym">Donax arundinaceus</name>
    <dbReference type="NCBI Taxonomy" id="35708"/>
    <lineage>
        <taxon>Eukaryota</taxon>
        <taxon>Viridiplantae</taxon>
        <taxon>Streptophyta</taxon>
        <taxon>Embryophyta</taxon>
        <taxon>Tracheophyta</taxon>
        <taxon>Spermatophyta</taxon>
        <taxon>Magnoliopsida</taxon>
        <taxon>Liliopsida</taxon>
        <taxon>Poales</taxon>
        <taxon>Poaceae</taxon>
        <taxon>PACMAD clade</taxon>
        <taxon>Arundinoideae</taxon>
        <taxon>Arundineae</taxon>
        <taxon>Arundo</taxon>
    </lineage>
</organism>
<name>A0A0A9F458_ARUDO</name>